<dbReference type="RefSeq" id="WP_132207785.1">
    <property type="nucleotide sequence ID" value="NZ_SLWN01000002.1"/>
</dbReference>
<dbReference type="EMBL" id="SLWN01000002">
    <property type="protein sequence ID" value="TCO33940.1"/>
    <property type="molecule type" value="Genomic_DNA"/>
</dbReference>
<dbReference type="GO" id="GO:0003905">
    <property type="term" value="F:alkylbase DNA N-glycosylase activity"/>
    <property type="evidence" value="ECO:0007669"/>
    <property type="project" value="InterPro"/>
</dbReference>
<comment type="caution">
    <text evidence="7">The sequence shown here is derived from an EMBL/GenBank/DDBJ whole genome shotgun (WGS) entry which is preliminary data.</text>
</comment>
<name>A0A4V2S0T5_9ACTN</name>
<evidence type="ECO:0000313" key="7">
    <source>
        <dbReference type="EMBL" id="TCO33940.1"/>
    </source>
</evidence>
<gene>
    <name evidence="7" type="ORF">EV652_1024</name>
</gene>
<protein>
    <recommendedName>
        <fullName evidence="5">Putative 3-methyladenine DNA glycosylase</fullName>
        <ecNumber evidence="5">3.2.2.-</ecNumber>
    </recommendedName>
</protein>
<dbReference type="HAMAP" id="MF_00527">
    <property type="entry name" value="3MGH"/>
    <property type="match status" value="1"/>
</dbReference>
<evidence type="ECO:0000256" key="5">
    <source>
        <dbReference type="HAMAP-Rule" id="MF_00527"/>
    </source>
</evidence>
<sequence>MPVRRSLLAGPVLDVAPKVLGMVLRSTTDEGTVAVRLTEVEAYDGPSDPGSHAYRGQTPRNAVMFGPPGFLYVYFTYGMHFCMNISAGPDGRPSAVLLRAGEIVEGLELARVRRLPSLPEGKFNQSGGTTRSAEVRSTGARSGGAQSAGAQSASVLLGPVAKRPNGNPDRDLARGPARMCVALGIGRDDNGVDLLSRTSHVQLLPGPGFDGEPSTGPRVGLREAADRPWRFWIPDDPTVSPYRPHVPKRRS</sequence>
<dbReference type="Gene3D" id="3.10.300.10">
    <property type="entry name" value="Methylpurine-DNA glycosylase (MPG)"/>
    <property type="match status" value="1"/>
</dbReference>
<dbReference type="CDD" id="cd00540">
    <property type="entry name" value="AAG"/>
    <property type="match status" value="1"/>
</dbReference>
<keyword evidence="8" id="KW-1185">Reference proteome</keyword>
<dbReference type="EC" id="3.2.2.-" evidence="5"/>
<dbReference type="AlphaFoldDB" id="A0A4V2S0T5"/>
<evidence type="ECO:0000256" key="4">
    <source>
        <dbReference type="ARBA" id="ARBA00023204"/>
    </source>
</evidence>
<evidence type="ECO:0000256" key="1">
    <source>
        <dbReference type="ARBA" id="ARBA00009232"/>
    </source>
</evidence>
<evidence type="ECO:0000313" key="8">
    <source>
        <dbReference type="Proteomes" id="UP000294508"/>
    </source>
</evidence>
<reference evidence="7 8" key="1">
    <citation type="journal article" date="2015" name="Stand. Genomic Sci.">
        <title>Genomic Encyclopedia of Bacterial and Archaeal Type Strains, Phase III: the genomes of soil and plant-associated and newly described type strains.</title>
        <authorList>
            <person name="Whitman W.B."/>
            <person name="Woyke T."/>
            <person name="Klenk H.P."/>
            <person name="Zhou Y."/>
            <person name="Lilburn T.G."/>
            <person name="Beck B.J."/>
            <person name="De Vos P."/>
            <person name="Vandamme P."/>
            <person name="Eisen J.A."/>
            <person name="Garrity G."/>
            <person name="Hugenholtz P."/>
            <person name="Kyrpides N.C."/>
        </authorList>
    </citation>
    <scope>NUCLEOTIDE SEQUENCE [LARGE SCALE GENOMIC DNA]</scope>
    <source>
        <strain evidence="7 8">VKM Ac-2572</strain>
    </source>
</reference>
<accession>A0A4V2S0T5</accession>
<dbReference type="InterPro" id="IPR011034">
    <property type="entry name" value="Formyl_transferase-like_C_sf"/>
</dbReference>
<dbReference type="PANTHER" id="PTHR10429">
    <property type="entry name" value="DNA-3-METHYLADENINE GLYCOSYLASE"/>
    <property type="match status" value="1"/>
</dbReference>
<keyword evidence="4 5" id="KW-0234">DNA repair</keyword>
<dbReference type="InterPro" id="IPR003180">
    <property type="entry name" value="MPG"/>
</dbReference>
<feature type="compositionally biased region" description="Polar residues" evidence="6">
    <location>
        <begin position="123"/>
        <end position="132"/>
    </location>
</feature>
<dbReference type="PANTHER" id="PTHR10429:SF0">
    <property type="entry name" value="DNA-3-METHYLADENINE GLYCOSYLASE"/>
    <property type="match status" value="1"/>
</dbReference>
<feature type="region of interest" description="Disordered" evidence="6">
    <location>
        <begin position="118"/>
        <end position="152"/>
    </location>
</feature>
<dbReference type="Proteomes" id="UP000294508">
    <property type="component" value="Unassembled WGS sequence"/>
</dbReference>
<organism evidence="7 8">
    <name type="scientific">Kribbella steppae</name>
    <dbReference type="NCBI Taxonomy" id="2512223"/>
    <lineage>
        <taxon>Bacteria</taxon>
        <taxon>Bacillati</taxon>
        <taxon>Actinomycetota</taxon>
        <taxon>Actinomycetes</taxon>
        <taxon>Propionibacteriales</taxon>
        <taxon>Kribbellaceae</taxon>
        <taxon>Kribbella</taxon>
    </lineage>
</organism>
<dbReference type="OrthoDB" id="9794313at2"/>
<dbReference type="Pfam" id="PF02245">
    <property type="entry name" value="Pur_DNA_glyco"/>
    <property type="match status" value="2"/>
</dbReference>
<dbReference type="SUPFAM" id="SSF50486">
    <property type="entry name" value="FMT C-terminal domain-like"/>
    <property type="match status" value="1"/>
</dbReference>
<dbReference type="NCBIfam" id="TIGR00567">
    <property type="entry name" value="3mg"/>
    <property type="match status" value="1"/>
</dbReference>
<proteinExistence type="inferred from homology"/>
<evidence type="ECO:0000256" key="6">
    <source>
        <dbReference type="SAM" id="MobiDB-lite"/>
    </source>
</evidence>
<evidence type="ECO:0000256" key="3">
    <source>
        <dbReference type="ARBA" id="ARBA00022801"/>
    </source>
</evidence>
<dbReference type="InterPro" id="IPR036995">
    <property type="entry name" value="MPG_sf"/>
</dbReference>
<evidence type="ECO:0000256" key="2">
    <source>
        <dbReference type="ARBA" id="ARBA00022763"/>
    </source>
</evidence>
<dbReference type="GO" id="GO:0006284">
    <property type="term" value="P:base-excision repair"/>
    <property type="evidence" value="ECO:0007669"/>
    <property type="project" value="InterPro"/>
</dbReference>
<keyword evidence="2 5" id="KW-0227">DNA damage</keyword>
<keyword evidence="3 5" id="KW-0378">Hydrolase</keyword>
<dbReference type="GO" id="GO:0003677">
    <property type="term" value="F:DNA binding"/>
    <property type="evidence" value="ECO:0007669"/>
    <property type="project" value="InterPro"/>
</dbReference>
<comment type="similarity">
    <text evidence="1 5">Belongs to the DNA glycosylase MPG family.</text>
</comment>
<feature type="compositionally biased region" description="Low complexity" evidence="6">
    <location>
        <begin position="136"/>
        <end position="152"/>
    </location>
</feature>